<accession>A0ABY2SFT0</accession>
<evidence type="ECO:0000313" key="2">
    <source>
        <dbReference type="Proteomes" id="UP000305202"/>
    </source>
</evidence>
<sequence>MKEESNIGHMPQLSKFAMVHSAAGEFIVLKTAYIDSLAGTKWLTPQIYPDQTITIKLADAKELLAELKKSIDYIEAGIEHPSCTFHDRG</sequence>
<keyword evidence="2" id="KW-1185">Reference proteome</keyword>
<proteinExistence type="predicted"/>
<evidence type="ECO:0000313" key="1">
    <source>
        <dbReference type="EMBL" id="TKI03871.1"/>
    </source>
</evidence>
<name>A0ABY2SFT0_9HYPH</name>
<reference evidence="1 2" key="1">
    <citation type="submission" date="2019-04" db="EMBL/GenBank/DDBJ databases">
        <authorList>
            <person name="Li M."/>
            <person name="Gao C."/>
        </authorList>
    </citation>
    <scope>NUCLEOTIDE SEQUENCE [LARGE SCALE GENOMIC DNA]</scope>
    <source>
        <strain evidence="1 2">BGMRC 2031</strain>
    </source>
</reference>
<protein>
    <submittedName>
        <fullName evidence="1">Uncharacterized protein</fullName>
    </submittedName>
</protein>
<gene>
    <name evidence="1" type="ORF">FCN80_20320</name>
</gene>
<dbReference type="RefSeq" id="WP_136992162.1">
    <property type="nucleotide sequence ID" value="NZ_SZPQ01000037.1"/>
</dbReference>
<dbReference type="Proteomes" id="UP000305202">
    <property type="component" value="Unassembled WGS sequence"/>
</dbReference>
<organism evidence="1 2">
    <name type="scientific">Martelella alba</name>
    <dbReference type="NCBI Taxonomy" id="2590451"/>
    <lineage>
        <taxon>Bacteria</taxon>
        <taxon>Pseudomonadati</taxon>
        <taxon>Pseudomonadota</taxon>
        <taxon>Alphaproteobacteria</taxon>
        <taxon>Hyphomicrobiales</taxon>
        <taxon>Aurantimonadaceae</taxon>
        <taxon>Martelella</taxon>
    </lineage>
</organism>
<dbReference type="EMBL" id="SZPQ01000037">
    <property type="protein sequence ID" value="TKI03871.1"/>
    <property type="molecule type" value="Genomic_DNA"/>
</dbReference>
<comment type="caution">
    <text evidence="1">The sequence shown here is derived from an EMBL/GenBank/DDBJ whole genome shotgun (WGS) entry which is preliminary data.</text>
</comment>